<dbReference type="PROSITE" id="PS50157">
    <property type="entry name" value="ZINC_FINGER_C2H2_2"/>
    <property type="match status" value="1"/>
</dbReference>
<dbReference type="GO" id="GO:0000981">
    <property type="term" value="F:DNA-binding transcription factor activity, RNA polymerase II-specific"/>
    <property type="evidence" value="ECO:0007669"/>
    <property type="project" value="TreeGrafter"/>
</dbReference>
<keyword evidence="8" id="KW-1185">Reference proteome</keyword>
<comment type="caution">
    <text evidence="7">The sequence shown here is derived from an EMBL/GenBank/DDBJ whole genome shotgun (WGS) entry which is preliminary data.</text>
</comment>
<evidence type="ECO:0000256" key="5">
    <source>
        <dbReference type="SAM" id="MobiDB-lite"/>
    </source>
</evidence>
<dbReference type="EMBL" id="BRXZ01000785">
    <property type="protein sequence ID" value="GMH53853.1"/>
    <property type="molecule type" value="Genomic_DNA"/>
</dbReference>
<dbReference type="PANTHER" id="PTHR23235">
    <property type="entry name" value="KRUEPPEL-LIKE TRANSCRIPTION FACTOR"/>
    <property type="match status" value="1"/>
</dbReference>
<evidence type="ECO:0000256" key="1">
    <source>
        <dbReference type="ARBA" id="ARBA00022723"/>
    </source>
</evidence>
<reference evidence="7" key="1">
    <citation type="submission" date="2022-07" db="EMBL/GenBank/DDBJ databases">
        <title>Genome analysis of Parmales, a sister group of diatoms, reveals the evolutionary specialization of diatoms from phago-mixotrophs to photoautotrophs.</title>
        <authorList>
            <person name="Ban H."/>
            <person name="Sato S."/>
            <person name="Yoshikawa S."/>
            <person name="Kazumasa Y."/>
            <person name="Nakamura Y."/>
            <person name="Ichinomiya M."/>
            <person name="Saitoh K."/>
            <person name="Sato N."/>
            <person name="Blanc-Mathieu R."/>
            <person name="Endo H."/>
            <person name="Kuwata A."/>
            <person name="Ogata H."/>
        </authorList>
    </citation>
    <scope>NUCLEOTIDE SEQUENCE</scope>
</reference>
<evidence type="ECO:0000259" key="6">
    <source>
        <dbReference type="PROSITE" id="PS50157"/>
    </source>
</evidence>
<dbReference type="Gene3D" id="3.30.160.60">
    <property type="entry name" value="Classic Zinc Finger"/>
    <property type="match status" value="1"/>
</dbReference>
<dbReference type="SUPFAM" id="SSF57667">
    <property type="entry name" value="beta-beta-alpha zinc fingers"/>
    <property type="match status" value="1"/>
</dbReference>
<feature type="region of interest" description="Disordered" evidence="5">
    <location>
        <begin position="169"/>
        <end position="188"/>
    </location>
</feature>
<evidence type="ECO:0000313" key="8">
    <source>
        <dbReference type="Proteomes" id="UP001165082"/>
    </source>
</evidence>
<dbReference type="InterPro" id="IPR036236">
    <property type="entry name" value="Znf_C2H2_sf"/>
</dbReference>
<evidence type="ECO:0000256" key="3">
    <source>
        <dbReference type="ARBA" id="ARBA00022833"/>
    </source>
</evidence>
<evidence type="ECO:0000256" key="2">
    <source>
        <dbReference type="ARBA" id="ARBA00022771"/>
    </source>
</evidence>
<dbReference type="GO" id="GO:0000978">
    <property type="term" value="F:RNA polymerase II cis-regulatory region sequence-specific DNA binding"/>
    <property type="evidence" value="ECO:0007669"/>
    <property type="project" value="TreeGrafter"/>
</dbReference>
<keyword evidence="1" id="KW-0479">Metal-binding</keyword>
<sequence length="212" mass="22708">MPLPVPLSAPQSPQRQRERRETSKSSIACSFPGCSKLFTLRSNMRRWKPKKCNVCGRRFARGSDLRSHERTHMGVKRWKCECGKGFSRRFDLRKHKARCDVLVAAGGGKLGGAGLVPATGLYPRVPAVISVLNTPYICGEISDVDTDSMEGGMIGEQKGGGMPPIVVSGSESDGEGAQGVGQGSKHGSAAIREEDIKAGEALLWLRVEASGA</sequence>
<feature type="region of interest" description="Disordered" evidence="5">
    <location>
        <begin position="1"/>
        <end position="24"/>
    </location>
</feature>
<dbReference type="FunFam" id="3.30.160.60:FF:000038">
    <property type="entry name" value="Zinc finger protein 624"/>
    <property type="match status" value="1"/>
</dbReference>
<proteinExistence type="predicted"/>
<evidence type="ECO:0000313" key="7">
    <source>
        <dbReference type="EMBL" id="GMH53853.1"/>
    </source>
</evidence>
<feature type="domain" description="C2H2-type" evidence="6">
    <location>
        <begin position="50"/>
        <end position="77"/>
    </location>
</feature>
<dbReference type="Pfam" id="PF00096">
    <property type="entry name" value="zf-C2H2"/>
    <property type="match status" value="1"/>
</dbReference>
<dbReference type="PROSITE" id="PS00028">
    <property type="entry name" value="ZINC_FINGER_C2H2_1"/>
    <property type="match status" value="1"/>
</dbReference>
<dbReference type="GO" id="GO:0008270">
    <property type="term" value="F:zinc ion binding"/>
    <property type="evidence" value="ECO:0007669"/>
    <property type="project" value="UniProtKB-KW"/>
</dbReference>
<dbReference type="Proteomes" id="UP001165082">
    <property type="component" value="Unassembled WGS sequence"/>
</dbReference>
<evidence type="ECO:0000256" key="4">
    <source>
        <dbReference type="PROSITE-ProRule" id="PRU00042"/>
    </source>
</evidence>
<organism evidence="7 8">
    <name type="scientific">Triparma retinervis</name>
    <dbReference type="NCBI Taxonomy" id="2557542"/>
    <lineage>
        <taxon>Eukaryota</taxon>
        <taxon>Sar</taxon>
        <taxon>Stramenopiles</taxon>
        <taxon>Ochrophyta</taxon>
        <taxon>Bolidophyceae</taxon>
        <taxon>Parmales</taxon>
        <taxon>Triparmaceae</taxon>
        <taxon>Triparma</taxon>
    </lineage>
</organism>
<dbReference type="OrthoDB" id="200553at2759"/>
<dbReference type="PANTHER" id="PTHR23235:SF120">
    <property type="entry name" value="KRUPPEL-LIKE FACTOR 15"/>
    <property type="match status" value="1"/>
</dbReference>
<dbReference type="AlphaFoldDB" id="A0A9W7DSV7"/>
<keyword evidence="2 4" id="KW-0863">Zinc-finger</keyword>
<gene>
    <name evidence="7" type="ORF">TrRE_jg8381</name>
</gene>
<keyword evidence="3" id="KW-0862">Zinc</keyword>
<accession>A0A9W7DSV7</accession>
<protein>
    <recommendedName>
        <fullName evidence="6">C2H2-type domain-containing protein</fullName>
    </recommendedName>
</protein>
<dbReference type="InterPro" id="IPR013087">
    <property type="entry name" value="Znf_C2H2_type"/>
</dbReference>
<name>A0A9W7DSV7_9STRA</name>